<feature type="region of interest" description="Disordered" evidence="1">
    <location>
        <begin position="135"/>
        <end position="163"/>
    </location>
</feature>
<organism evidence="2 3">
    <name type="scientific">Mycena rosella</name>
    <name type="common">Pink bonnet</name>
    <name type="synonym">Agaricus rosellus</name>
    <dbReference type="NCBI Taxonomy" id="1033263"/>
    <lineage>
        <taxon>Eukaryota</taxon>
        <taxon>Fungi</taxon>
        <taxon>Dikarya</taxon>
        <taxon>Basidiomycota</taxon>
        <taxon>Agaricomycotina</taxon>
        <taxon>Agaricomycetes</taxon>
        <taxon>Agaricomycetidae</taxon>
        <taxon>Agaricales</taxon>
        <taxon>Marasmiineae</taxon>
        <taxon>Mycenaceae</taxon>
        <taxon>Mycena</taxon>
    </lineage>
</organism>
<accession>A0AAD7GYV3</accession>
<dbReference type="AlphaFoldDB" id="A0AAD7GYV3"/>
<dbReference type="EMBL" id="JARKIE010000004">
    <property type="protein sequence ID" value="KAJ7708344.1"/>
    <property type="molecule type" value="Genomic_DNA"/>
</dbReference>
<feature type="compositionally biased region" description="Acidic residues" evidence="1">
    <location>
        <begin position="269"/>
        <end position="279"/>
    </location>
</feature>
<evidence type="ECO:0000256" key="1">
    <source>
        <dbReference type="SAM" id="MobiDB-lite"/>
    </source>
</evidence>
<evidence type="ECO:0000313" key="3">
    <source>
        <dbReference type="Proteomes" id="UP001221757"/>
    </source>
</evidence>
<sequence>MDCGMDIDDVDMADGTYNVSMADATYDISMDPQNQCFQPPSRYFAPLHFLTSMLPFYWVWLHNNLVSTEQLAQFQSPEPERFEPRPSISKLLRDTHTSAQSPSPSFLYTILPANIPAEAWREESDRVNNWGGSTAYRDGYERQRKPVTPHFSKPPLSSRGPTQRAYYNVHRNPARIGSASPAPPSSSELRSLRLLKRESDAQQRLDGELSNRARKFAARHHRPTIWNTPPPPPSESSSRSSSASSTSSRRSESEPWASQLESDSPGSDVDSDADSDTSEFPDASAEQRSWASESESDSSSSRNSWGHSRRLSPPPLQGDRLTRMRQHRLSRETPRPGFISFLQTLMDAVTDLWPVS</sequence>
<feature type="region of interest" description="Disordered" evidence="1">
    <location>
        <begin position="217"/>
        <end position="334"/>
    </location>
</feature>
<evidence type="ECO:0000313" key="2">
    <source>
        <dbReference type="EMBL" id="KAJ7708344.1"/>
    </source>
</evidence>
<feature type="compositionally biased region" description="Low complexity" evidence="1">
    <location>
        <begin position="235"/>
        <end position="248"/>
    </location>
</feature>
<proteinExistence type="predicted"/>
<reference evidence="2" key="1">
    <citation type="submission" date="2023-03" db="EMBL/GenBank/DDBJ databases">
        <title>Massive genome expansion in bonnet fungi (Mycena s.s.) driven by repeated elements and novel gene families across ecological guilds.</title>
        <authorList>
            <consortium name="Lawrence Berkeley National Laboratory"/>
            <person name="Harder C.B."/>
            <person name="Miyauchi S."/>
            <person name="Viragh M."/>
            <person name="Kuo A."/>
            <person name="Thoen E."/>
            <person name="Andreopoulos B."/>
            <person name="Lu D."/>
            <person name="Skrede I."/>
            <person name="Drula E."/>
            <person name="Henrissat B."/>
            <person name="Morin E."/>
            <person name="Kohler A."/>
            <person name="Barry K."/>
            <person name="LaButti K."/>
            <person name="Morin E."/>
            <person name="Salamov A."/>
            <person name="Lipzen A."/>
            <person name="Mereny Z."/>
            <person name="Hegedus B."/>
            <person name="Baldrian P."/>
            <person name="Stursova M."/>
            <person name="Weitz H."/>
            <person name="Taylor A."/>
            <person name="Grigoriev I.V."/>
            <person name="Nagy L.G."/>
            <person name="Martin F."/>
            <person name="Kauserud H."/>
        </authorList>
    </citation>
    <scope>NUCLEOTIDE SEQUENCE</scope>
    <source>
        <strain evidence="2">CBHHK067</strain>
    </source>
</reference>
<dbReference type="Proteomes" id="UP001221757">
    <property type="component" value="Unassembled WGS sequence"/>
</dbReference>
<name>A0AAD7GYV3_MYCRO</name>
<feature type="compositionally biased region" description="Low complexity" evidence="1">
    <location>
        <begin position="288"/>
        <end position="306"/>
    </location>
</feature>
<comment type="caution">
    <text evidence="2">The sequence shown here is derived from an EMBL/GenBank/DDBJ whole genome shotgun (WGS) entry which is preliminary data.</text>
</comment>
<protein>
    <submittedName>
        <fullName evidence="2">Uncharacterized protein</fullName>
    </submittedName>
</protein>
<gene>
    <name evidence="2" type="ORF">B0H17DRAFT_1191799</name>
</gene>
<keyword evidence="3" id="KW-1185">Reference proteome</keyword>